<dbReference type="CDD" id="cd02440">
    <property type="entry name" value="AdoMet_MTases"/>
    <property type="match status" value="1"/>
</dbReference>
<dbReference type="GO" id="GO:0008276">
    <property type="term" value="F:protein methyltransferase activity"/>
    <property type="evidence" value="ECO:0007669"/>
    <property type="project" value="InterPro"/>
</dbReference>
<keyword evidence="5" id="KW-0934">Plastid</keyword>
<evidence type="ECO:0000259" key="4">
    <source>
        <dbReference type="Pfam" id="PF05175"/>
    </source>
</evidence>
<dbReference type="PANTHER" id="PTHR47441:SF3">
    <property type="entry name" value="RELEASE FACTOR GLUTAMINE METHYLTRANSFERASE"/>
    <property type="match status" value="1"/>
</dbReference>
<dbReference type="PANTHER" id="PTHR47441">
    <property type="match status" value="1"/>
</dbReference>
<proteinExistence type="predicted"/>
<dbReference type="GO" id="GO:0032259">
    <property type="term" value="P:methylation"/>
    <property type="evidence" value="ECO:0007669"/>
    <property type="project" value="UniProtKB-KW"/>
</dbReference>
<dbReference type="InterPro" id="IPR004556">
    <property type="entry name" value="HemK-like"/>
</dbReference>
<dbReference type="EMBL" id="CP000815">
    <property type="protein sequence ID" value="ACB43064.1"/>
    <property type="molecule type" value="Genomic_DNA"/>
</dbReference>
<dbReference type="GO" id="GO:0008757">
    <property type="term" value="F:S-adenosylmethionine-dependent methyltransferase activity"/>
    <property type="evidence" value="ECO:0007669"/>
    <property type="project" value="UniProtKB-ARBA"/>
</dbReference>
<evidence type="ECO:0000313" key="5">
    <source>
        <dbReference type="EMBL" id="ACB43064.1"/>
    </source>
</evidence>
<dbReference type="PROSITE" id="PS00092">
    <property type="entry name" value="N6_MTASE"/>
    <property type="match status" value="1"/>
</dbReference>
<accession>B1X545</accession>
<dbReference type="SUPFAM" id="SSF53335">
    <property type="entry name" value="S-adenosyl-L-methionine-dependent methyltransferases"/>
    <property type="match status" value="1"/>
</dbReference>
<keyword evidence="2" id="KW-0808">Transferase</keyword>
<dbReference type="NCBIfam" id="TIGR00536">
    <property type="entry name" value="hemK_fam"/>
    <property type="match status" value="1"/>
</dbReference>
<reference evidence="5" key="1">
    <citation type="submission" date="2007-08" db="EMBL/GenBank/DDBJ databases">
        <authorList>
            <person name="Gloeckner G."/>
            <person name="Nowack E."/>
            <person name="Melkonian M."/>
        </authorList>
    </citation>
    <scope>NUCLEOTIDE SEQUENCE</scope>
</reference>
<gene>
    <name evidence="5" type="ordered locus">PCC_0639</name>
</gene>
<dbReference type="GeneID" id="6481777"/>
<dbReference type="InterPro" id="IPR007848">
    <property type="entry name" value="Small_mtfrase_dom"/>
</dbReference>
<evidence type="ECO:0000256" key="3">
    <source>
        <dbReference type="ARBA" id="ARBA00022691"/>
    </source>
</evidence>
<feature type="domain" description="Methyltransferase small" evidence="4">
    <location>
        <begin position="149"/>
        <end position="231"/>
    </location>
</feature>
<dbReference type="InterPro" id="IPR052663">
    <property type="entry name" value="RF_glutamine_MTase_cyano"/>
</dbReference>
<dbReference type="RefSeq" id="YP_002049274.1">
    <property type="nucleotide sequence ID" value="NC_011087.1"/>
</dbReference>
<organism evidence="5">
    <name type="scientific">Paulinella chromatophora</name>
    <dbReference type="NCBI Taxonomy" id="39717"/>
    <lineage>
        <taxon>Eukaryota</taxon>
        <taxon>Sar</taxon>
        <taxon>Rhizaria</taxon>
        <taxon>Cercozoa</taxon>
        <taxon>Imbricatea</taxon>
        <taxon>Silicofilosea</taxon>
        <taxon>Euglyphida</taxon>
        <taxon>Paulinellidae</taxon>
        <taxon>Paulinella</taxon>
    </lineage>
</organism>
<name>B1X545_PAUCH</name>
<keyword evidence="1 5" id="KW-0489">Methyltransferase</keyword>
<dbReference type="InterPro" id="IPR029063">
    <property type="entry name" value="SAM-dependent_MTases_sf"/>
</dbReference>
<dbReference type="Pfam" id="PF05175">
    <property type="entry name" value="MTS"/>
    <property type="match status" value="1"/>
</dbReference>
<protein>
    <submittedName>
        <fullName evidence="5">Modification methylase, HemK family protein</fullName>
    </submittedName>
</protein>
<evidence type="ECO:0000256" key="2">
    <source>
        <dbReference type="ARBA" id="ARBA00022679"/>
    </source>
</evidence>
<reference evidence="5" key="2">
    <citation type="journal article" date="2008" name="Curr. Biol.">
        <title>Chromatophore genome sequence of Paulinella sheds light on acquisition of photosynthesis by eukaryotes.</title>
        <authorList>
            <person name="Nowack E.C.M."/>
            <person name="Melkonian M."/>
            <person name="Gloeckner G."/>
        </authorList>
    </citation>
    <scope>NUCLEOTIDE SEQUENCE [LARGE SCALE GENOMIC DNA]</scope>
</reference>
<geneLocation type="organellar chromatophore" evidence="5"/>
<dbReference type="Gene3D" id="3.40.50.150">
    <property type="entry name" value="Vaccinia Virus protein VP39"/>
    <property type="match status" value="1"/>
</dbReference>
<dbReference type="AlphaFoldDB" id="B1X545"/>
<sequence>MKQSSVCLSIDIRLTFMILNLKQEYTNSQRLFAWRQARLREGGMLVDLEWLLNILCDINWNQVLLSQLKVFSLSRPLKDLSKIWQCHCLKKIPLQYLVGICPWRDLYLKSDSGVLIPRQETELLVDLALHCVSHSRHKLFVGGELPTYRWADLGTGSGAIAVALSRALPSWLGHATDYTNEAFYQSERNIKQLAFNKKVVLTQGDWFLPLHPWWGQFNLILANPPYIPSKVVNSLETNILNNEPRLSLDGGHDGLKSIRILVKEAPRILITGGWILIEHHHDQNACIMQLMIKAGLSNVQWARDLDGKLRFAIAQKV</sequence>
<evidence type="ECO:0000256" key="1">
    <source>
        <dbReference type="ARBA" id="ARBA00022603"/>
    </source>
</evidence>
<dbReference type="InterPro" id="IPR002052">
    <property type="entry name" value="DNA_methylase_N6_adenine_CS"/>
</dbReference>
<dbReference type="GO" id="GO:0003676">
    <property type="term" value="F:nucleic acid binding"/>
    <property type="evidence" value="ECO:0007669"/>
    <property type="project" value="InterPro"/>
</dbReference>
<keyword evidence="3" id="KW-0949">S-adenosyl-L-methionine</keyword>